<dbReference type="Proteomes" id="UP001424441">
    <property type="component" value="Unassembled WGS sequence"/>
</dbReference>
<feature type="region of interest" description="Disordered" evidence="1">
    <location>
        <begin position="148"/>
        <end position="173"/>
    </location>
</feature>
<dbReference type="InterPro" id="IPR037026">
    <property type="entry name" value="Vgr_OB-fold_dom_sf"/>
</dbReference>
<evidence type="ECO:0000313" key="2">
    <source>
        <dbReference type="EMBL" id="GAA0600064.1"/>
    </source>
</evidence>
<gene>
    <name evidence="2" type="ORF">GCM10008943_14070</name>
</gene>
<accession>A0ABN1FYI5</accession>
<evidence type="ECO:0008006" key="4">
    <source>
        <dbReference type="Google" id="ProtNLM"/>
    </source>
</evidence>
<proteinExistence type="predicted"/>
<keyword evidence="3" id="KW-1185">Reference proteome</keyword>
<protein>
    <recommendedName>
        <fullName evidence="4">Phage baseplate assembly protein V</fullName>
    </recommendedName>
</protein>
<comment type="caution">
    <text evidence="2">The sequence shown here is derived from an EMBL/GenBank/DDBJ whole genome shotgun (WGS) entry which is preliminary data.</text>
</comment>
<evidence type="ECO:0000256" key="1">
    <source>
        <dbReference type="SAM" id="MobiDB-lite"/>
    </source>
</evidence>
<dbReference type="Gene3D" id="2.40.50.230">
    <property type="entry name" value="Gp5 N-terminal domain"/>
    <property type="match status" value="1"/>
</dbReference>
<sequence>MSAMDALVREIMSLRKSLDDLDRRLTTSHMTGNIAQIDGNRVRIELMDVNSKTGEKFLSPWVQVQEAAGASSTHFPVKVGDPMRLFSPNGELGSQSIAIRDSYTETAENKAEGTELYIGSNGCVLRFSDGVATIEASSIDFKSKHLTHNGTNIGDTHRHGGVERGGANTNEPH</sequence>
<reference evidence="2 3" key="1">
    <citation type="journal article" date="2019" name="Int. J. Syst. Evol. Microbiol.">
        <title>The Global Catalogue of Microorganisms (GCM) 10K type strain sequencing project: providing services to taxonomists for standard genome sequencing and annotation.</title>
        <authorList>
            <consortium name="The Broad Institute Genomics Platform"/>
            <consortium name="The Broad Institute Genome Sequencing Center for Infectious Disease"/>
            <person name="Wu L."/>
            <person name="Ma J."/>
        </authorList>
    </citation>
    <scope>NUCLEOTIDE SEQUENCE [LARGE SCALE GENOMIC DNA]</scope>
    <source>
        <strain evidence="2 3">JCM 15115</strain>
    </source>
</reference>
<evidence type="ECO:0000313" key="3">
    <source>
        <dbReference type="Proteomes" id="UP001424441"/>
    </source>
</evidence>
<organism evidence="2 3">
    <name type="scientific">Paenochrobactrum glaciei</name>
    <dbReference type="NCBI Taxonomy" id="486407"/>
    <lineage>
        <taxon>Bacteria</taxon>
        <taxon>Pseudomonadati</taxon>
        <taxon>Pseudomonadota</taxon>
        <taxon>Alphaproteobacteria</taxon>
        <taxon>Hyphomicrobiales</taxon>
        <taxon>Brucellaceae</taxon>
        <taxon>Paenochrobactrum</taxon>
    </lineage>
</organism>
<dbReference type="EMBL" id="BAAADE010000002">
    <property type="protein sequence ID" value="GAA0600064.1"/>
    <property type="molecule type" value="Genomic_DNA"/>
</dbReference>
<name>A0ABN1FYI5_9HYPH</name>
<dbReference type="RefSeq" id="WP_343803668.1">
    <property type="nucleotide sequence ID" value="NZ_BAAADE010000002.1"/>
</dbReference>